<accession>A0A3G4VLV7</accession>
<evidence type="ECO:0000313" key="11">
    <source>
        <dbReference type="EMBL" id="AYV23851.1"/>
    </source>
</evidence>
<feature type="domain" description="RNA polymerase sigma-70" evidence="9">
    <location>
        <begin position="77"/>
        <end position="90"/>
    </location>
</feature>
<evidence type="ECO:0000256" key="8">
    <source>
        <dbReference type="RuleBase" id="RU362124"/>
    </source>
</evidence>
<dbReference type="InterPro" id="IPR013324">
    <property type="entry name" value="RNA_pol_sigma_r3/r4-like"/>
</dbReference>
<evidence type="ECO:0000259" key="9">
    <source>
        <dbReference type="PROSITE" id="PS00715"/>
    </source>
</evidence>
<dbReference type="SUPFAM" id="SSF88946">
    <property type="entry name" value="Sigma2 domain of RNA polymerase sigma factors"/>
    <property type="match status" value="1"/>
</dbReference>
<sequence>MSHSNAAISFNNSQNLSYYMQYVNSHSILKECEERQLANELYYNNNEDVISQLVLPHLRYVVYIAKGFAGYGLPLVDMIQSGNIGLLKAVKKFNPELGFRLVSFAVHWIKSEITDFIIKNWSIVKIATTKSQRKLFFNLKKYKQSQEWMSESEAENLASKLKVSKKDVLSMDGRLSARDSYIDPKIGEDEDQVISTGEVFAEPQLDVAIEYETQDWDRHINDELNAGLAKLDARSRDIIVSRWLLSEKVTLNELAERHRVSAERVRQIELMTLEKLKDLLTHIQP</sequence>
<keyword evidence="2" id="KW-0963">Cytoplasm</keyword>
<dbReference type="InterPro" id="IPR007627">
    <property type="entry name" value="RNA_pol_sigma70_r2"/>
</dbReference>
<dbReference type="NCBIfam" id="TIGR02937">
    <property type="entry name" value="sigma70-ECF"/>
    <property type="match status" value="1"/>
</dbReference>
<dbReference type="SUPFAM" id="SSF88659">
    <property type="entry name" value="Sigma3 and sigma4 domains of RNA polymerase sigma factors"/>
    <property type="match status" value="1"/>
</dbReference>
<dbReference type="GO" id="GO:0003677">
    <property type="term" value="F:DNA binding"/>
    <property type="evidence" value="ECO:0007669"/>
    <property type="project" value="UniProtKB-KW"/>
</dbReference>
<dbReference type="InterPro" id="IPR013325">
    <property type="entry name" value="RNA_pol_sigma_r2"/>
</dbReference>
<feature type="domain" description="RNA polymerase sigma-70" evidence="10">
    <location>
        <begin position="250"/>
        <end position="276"/>
    </location>
</feature>
<dbReference type="InterPro" id="IPR014284">
    <property type="entry name" value="RNA_pol_sigma-70_dom"/>
</dbReference>
<dbReference type="AlphaFoldDB" id="A0A3G4VLV7"/>
<organism evidence="11 12">
    <name type="scientific">Vibrio mediterranei</name>
    <dbReference type="NCBI Taxonomy" id="689"/>
    <lineage>
        <taxon>Bacteria</taxon>
        <taxon>Pseudomonadati</taxon>
        <taxon>Pseudomonadota</taxon>
        <taxon>Gammaproteobacteria</taxon>
        <taxon>Vibrionales</taxon>
        <taxon>Vibrionaceae</taxon>
        <taxon>Vibrio</taxon>
    </lineage>
</organism>
<dbReference type="PROSITE" id="PS00716">
    <property type="entry name" value="SIGMA70_2"/>
    <property type="match status" value="1"/>
</dbReference>
<dbReference type="InterPro" id="IPR050813">
    <property type="entry name" value="Sigma-70_Factor"/>
</dbReference>
<reference evidence="11 12" key="1">
    <citation type="submission" date="2018-11" db="EMBL/GenBank/DDBJ databases">
        <title>Complete Genome Sequence of Vbrio mediterranei 117-T6: a Potential Pathogen Bacteria Isolated from the Conchocelis of Pyropia.</title>
        <authorList>
            <person name="Liu Q."/>
        </authorList>
    </citation>
    <scope>NUCLEOTIDE SEQUENCE [LARGE SCALE GENOMIC DNA]</scope>
    <source>
        <strain evidence="11 12">117-T6</strain>
    </source>
</reference>
<dbReference type="Gene3D" id="1.10.10.10">
    <property type="entry name" value="Winged helix-like DNA-binding domain superfamily/Winged helix DNA-binding domain"/>
    <property type="match status" value="1"/>
</dbReference>
<keyword evidence="7 8" id="KW-0804">Transcription</keyword>
<evidence type="ECO:0000259" key="10">
    <source>
        <dbReference type="PROSITE" id="PS00716"/>
    </source>
</evidence>
<keyword evidence="5 8" id="KW-0731">Sigma factor</keyword>
<evidence type="ECO:0000256" key="6">
    <source>
        <dbReference type="ARBA" id="ARBA00023125"/>
    </source>
</evidence>
<protein>
    <recommendedName>
        <fullName evidence="8">RNA polymerase sigma factor</fullName>
    </recommendedName>
</protein>
<evidence type="ECO:0000256" key="5">
    <source>
        <dbReference type="ARBA" id="ARBA00023082"/>
    </source>
</evidence>
<dbReference type="NCBIfam" id="TIGR02392">
    <property type="entry name" value="rpoH_proteo"/>
    <property type="match status" value="1"/>
</dbReference>
<evidence type="ECO:0000256" key="7">
    <source>
        <dbReference type="ARBA" id="ARBA00023163"/>
    </source>
</evidence>
<dbReference type="GO" id="GO:0016987">
    <property type="term" value="F:sigma factor activity"/>
    <property type="evidence" value="ECO:0007669"/>
    <property type="project" value="UniProtKB-UniRule"/>
</dbReference>
<dbReference type="Pfam" id="PF04545">
    <property type="entry name" value="Sigma70_r4"/>
    <property type="match status" value="1"/>
</dbReference>
<dbReference type="InterPro" id="IPR012759">
    <property type="entry name" value="RNA_pol_sigma_RpoH_proteobac"/>
</dbReference>
<dbReference type="Gene3D" id="1.20.120.1810">
    <property type="match status" value="1"/>
</dbReference>
<comment type="similarity">
    <text evidence="1 8">Belongs to the sigma-70 factor family.</text>
</comment>
<dbReference type="RefSeq" id="WP_124942227.1">
    <property type="nucleotide sequence ID" value="NZ_CP033578.1"/>
</dbReference>
<gene>
    <name evidence="11" type="primary">rpoH</name>
    <name evidence="11" type="ORF">ECB94_21475</name>
</gene>
<dbReference type="Proteomes" id="UP000279760">
    <property type="component" value="Chromosome 2"/>
</dbReference>
<dbReference type="InterPro" id="IPR007630">
    <property type="entry name" value="RNA_pol_sigma70_r4"/>
</dbReference>
<keyword evidence="4" id="KW-0346">Stress response</keyword>
<evidence type="ECO:0000256" key="1">
    <source>
        <dbReference type="ARBA" id="ARBA00007788"/>
    </source>
</evidence>
<dbReference type="InterPro" id="IPR000943">
    <property type="entry name" value="RNA_pol_sigma70"/>
</dbReference>
<comment type="function">
    <text evidence="8">Sigma factors are initiation factors that promote the attachment of RNA polymerase to specific initiation sites and are then released.</text>
</comment>
<evidence type="ECO:0000256" key="4">
    <source>
        <dbReference type="ARBA" id="ARBA00023016"/>
    </source>
</evidence>
<dbReference type="Pfam" id="PF04542">
    <property type="entry name" value="Sigma70_r2"/>
    <property type="match status" value="1"/>
</dbReference>
<keyword evidence="6 8" id="KW-0238">DNA-binding</keyword>
<dbReference type="GO" id="GO:0006352">
    <property type="term" value="P:DNA-templated transcription initiation"/>
    <property type="evidence" value="ECO:0007669"/>
    <property type="project" value="UniProtKB-UniRule"/>
</dbReference>
<name>A0A3G4VLV7_9VIBR</name>
<dbReference type="PRINTS" id="PR00046">
    <property type="entry name" value="SIGMA70FCT"/>
</dbReference>
<dbReference type="PANTHER" id="PTHR30376">
    <property type="entry name" value="SIGMA FACTOR RPOH HEAT SHOCK RELATED"/>
    <property type="match status" value="1"/>
</dbReference>
<dbReference type="PROSITE" id="PS00715">
    <property type="entry name" value="SIGMA70_1"/>
    <property type="match status" value="1"/>
</dbReference>
<dbReference type="InterPro" id="IPR036388">
    <property type="entry name" value="WH-like_DNA-bd_sf"/>
</dbReference>
<evidence type="ECO:0000313" key="12">
    <source>
        <dbReference type="Proteomes" id="UP000279760"/>
    </source>
</evidence>
<keyword evidence="3 8" id="KW-0805">Transcription regulation</keyword>
<dbReference type="PANTHER" id="PTHR30376:SF3">
    <property type="entry name" value="RNA POLYMERASE SIGMA FACTOR RPOH"/>
    <property type="match status" value="1"/>
</dbReference>
<evidence type="ECO:0000256" key="2">
    <source>
        <dbReference type="ARBA" id="ARBA00022490"/>
    </source>
</evidence>
<evidence type="ECO:0000256" key="3">
    <source>
        <dbReference type="ARBA" id="ARBA00023015"/>
    </source>
</evidence>
<dbReference type="NCBIfam" id="NF005143">
    <property type="entry name" value="PRK06596.1"/>
    <property type="match status" value="1"/>
</dbReference>
<proteinExistence type="inferred from homology"/>
<dbReference type="EMBL" id="CP033578">
    <property type="protein sequence ID" value="AYV23851.1"/>
    <property type="molecule type" value="Genomic_DNA"/>
</dbReference>